<keyword evidence="4" id="KW-1185">Reference proteome</keyword>
<organism evidence="3 4">
    <name type="scientific">Mycolicibacterium paratuberculosis (strain ATCC BAA-968 / K-10)</name>
    <name type="common">Mycobacterium paratuberculosis</name>
    <dbReference type="NCBI Taxonomy" id="262316"/>
    <lineage>
        <taxon>Bacteria</taxon>
        <taxon>Bacillati</taxon>
        <taxon>Actinomycetota</taxon>
        <taxon>Actinomycetes</taxon>
        <taxon>Mycobacteriales</taxon>
        <taxon>Mycobacteriaceae</taxon>
        <taxon>Mycobacterium</taxon>
        <taxon>Mycobacterium avium complex (MAC)</taxon>
    </lineage>
</organism>
<dbReference type="Gene3D" id="3.40.50.720">
    <property type="entry name" value="NAD(P)-binding Rossmann-like Domain"/>
    <property type="match status" value="1"/>
</dbReference>
<dbReference type="InterPro" id="IPR001509">
    <property type="entry name" value="Epimerase_deHydtase"/>
</dbReference>
<sequence length="356" mass="38585">MGVSAYSGATATTRFVSPTPRPPSAVVAFRVAPGLCSKRDIKYFTLGGPLLEAEKILITGATGKIAFPIARALAAAGNEVWGVARLKDPAAREKLAAAGVKPVVLDVGAGDFSGLPEDFSYVLHAAVDTGAGDWNRCLETNAQRSGELLYHCRTAKGFVFCSTGSVYAYQGRRPLTESDPPGVPLRANYSISKVAAEAVCTWVARHFQIPLTIIRICSTYGPQGGAPADRLEAMLAGKPIRLHPDKPNNYNPIYEDDYVELGIRAMEVAATPPVVVNWAGSETVSVEEYCTFMGQLIGVEPKFEYTERAHTPLWPDVTRMHAVLGRTKVPWRDGFRRMIEARHPEITLRQADPATS</sequence>
<evidence type="ECO:0000313" key="3">
    <source>
        <dbReference type="EMBL" id="AAS03052.1"/>
    </source>
</evidence>
<evidence type="ECO:0000256" key="1">
    <source>
        <dbReference type="ARBA" id="ARBA00007637"/>
    </source>
</evidence>
<reference evidence="3 4" key="1">
    <citation type="journal article" date="2005" name="Proc. Natl. Acad. Sci. U.S.A.">
        <title>The complete genome sequence of Mycobacterium avium subspecies paratuberculosis.</title>
        <authorList>
            <person name="Li L."/>
            <person name="Bannantine J.P."/>
            <person name="Zhang Q."/>
            <person name="Amonsin A."/>
            <person name="May B.J."/>
            <person name="Alt D."/>
            <person name="Banerji N."/>
            <person name="Kanjilal S."/>
            <person name="Kapur V."/>
        </authorList>
    </citation>
    <scope>NUCLEOTIDE SEQUENCE [LARGE SCALE GENOMIC DNA]</scope>
    <source>
        <strain evidence="4">ATCC BAA-968 / K-10</strain>
    </source>
</reference>
<name>Q742V0_MYCPA</name>
<dbReference type="SUPFAM" id="SSF51735">
    <property type="entry name" value="NAD(P)-binding Rossmann-fold domains"/>
    <property type="match status" value="1"/>
</dbReference>
<protein>
    <recommendedName>
        <fullName evidence="2">NAD-dependent epimerase/dehydratase domain-containing protein</fullName>
    </recommendedName>
</protein>
<gene>
    <name evidence="3" type="ordered locus">MAP_0735</name>
</gene>
<dbReference type="HOGENOM" id="CLU_902608_0_0_11"/>
<evidence type="ECO:0000313" key="4">
    <source>
        <dbReference type="Proteomes" id="UP000000580"/>
    </source>
</evidence>
<dbReference type="InterPro" id="IPR036291">
    <property type="entry name" value="NAD(P)-bd_dom_sf"/>
</dbReference>
<proteinExistence type="inferred from homology"/>
<dbReference type="Pfam" id="PF01370">
    <property type="entry name" value="Epimerase"/>
    <property type="match status" value="1"/>
</dbReference>
<dbReference type="PANTHER" id="PTHR43000">
    <property type="entry name" value="DTDP-D-GLUCOSE 4,6-DEHYDRATASE-RELATED"/>
    <property type="match status" value="1"/>
</dbReference>
<dbReference type="eggNOG" id="COG0451">
    <property type="taxonomic scope" value="Bacteria"/>
</dbReference>
<dbReference type="EMBL" id="AE016958">
    <property type="protein sequence ID" value="AAS03052.1"/>
    <property type="molecule type" value="Genomic_DNA"/>
</dbReference>
<dbReference type="AlphaFoldDB" id="Q742V0"/>
<evidence type="ECO:0000259" key="2">
    <source>
        <dbReference type="Pfam" id="PF01370"/>
    </source>
</evidence>
<comment type="similarity">
    <text evidence="1">Belongs to the NAD(P)-dependent epimerase/dehydratase family.</text>
</comment>
<feature type="domain" description="NAD-dependent epimerase/dehydratase" evidence="2">
    <location>
        <begin position="56"/>
        <end position="269"/>
    </location>
</feature>
<dbReference type="KEGG" id="mpa:MAP_0735"/>
<dbReference type="Proteomes" id="UP000000580">
    <property type="component" value="Chromosome"/>
</dbReference>
<accession>Q742V0</accession>
<dbReference type="STRING" id="262316.MAP_0735"/>